<sequence length="221" mass="23781">MRKIRRMRVSFLELMVVDLMVVGSSWVELCGGDTVDGDGRGSSTVSMIDVDGDGRVEGSLNAVGGLFNHHDGGGSSSGGSAFAEFVRNKNGNGFMSEEDLRSDPSYSSYYYSNVNLNPRLPPPIMSRKDWRFAQRLQGGDSAIGDRRKVNQTDSGGRGTSLFSMQPGFNSKKPETNSQADKVQGSVDWGGDGLIGLPGLGLGSKQKSLAEIFQVNELDKFV</sequence>
<feature type="chain" id="PRO_5044863843" evidence="2">
    <location>
        <begin position="33"/>
        <end position="221"/>
    </location>
</feature>
<proteinExistence type="predicted"/>
<keyword evidence="4" id="KW-1185">Reference proteome</keyword>
<reference evidence="4" key="1">
    <citation type="submission" date="2024-07" db="EMBL/GenBank/DDBJ databases">
        <title>Two chromosome-level genome assemblies of Korean endemic species Abeliophyllum distichum and Forsythia ovata (Oleaceae).</title>
        <authorList>
            <person name="Jang H."/>
        </authorList>
    </citation>
    <scope>NUCLEOTIDE SEQUENCE [LARGE SCALE GENOMIC DNA]</scope>
</reference>
<dbReference type="EMBL" id="JBFOLK010000012">
    <property type="protein sequence ID" value="KAL2469922.1"/>
    <property type="molecule type" value="Genomic_DNA"/>
</dbReference>
<comment type="caution">
    <text evidence="3">The sequence shown here is derived from an EMBL/GenBank/DDBJ whole genome shotgun (WGS) entry which is preliminary data.</text>
</comment>
<dbReference type="Proteomes" id="UP001604336">
    <property type="component" value="Unassembled WGS sequence"/>
</dbReference>
<evidence type="ECO:0000313" key="3">
    <source>
        <dbReference type="EMBL" id="KAL2469922.1"/>
    </source>
</evidence>
<feature type="region of interest" description="Disordered" evidence="1">
    <location>
        <begin position="141"/>
        <end position="184"/>
    </location>
</feature>
<organism evidence="3 4">
    <name type="scientific">Abeliophyllum distichum</name>
    <dbReference type="NCBI Taxonomy" id="126358"/>
    <lineage>
        <taxon>Eukaryota</taxon>
        <taxon>Viridiplantae</taxon>
        <taxon>Streptophyta</taxon>
        <taxon>Embryophyta</taxon>
        <taxon>Tracheophyta</taxon>
        <taxon>Spermatophyta</taxon>
        <taxon>Magnoliopsida</taxon>
        <taxon>eudicotyledons</taxon>
        <taxon>Gunneridae</taxon>
        <taxon>Pentapetalae</taxon>
        <taxon>asterids</taxon>
        <taxon>lamiids</taxon>
        <taxon>Lamiales</taxon>
        <taxon>Oleaceae</taxon>
        <taxon>Forsythieae</taxon>
        <taxon>Abeliophyllum</taxon>
    </lineage>
</organism>
<name>A0ABD1Q167_9LAMI</name>
<gene>
    <name evidence="3" type="ORF">Adt_38058</name>
</gene>
<evidence type="ECO:0000256" key="2">
    <source>
        <dbReference type="SAM" id="SignalP"/>
    </source>
</evidence>
<feature type="signal peptide" evidence="2">
    <location>
        <begin position="1"/>
        <end position="32"/>
    </location>
</feature>
<dbReference type="AlphaFoldDB" id="A0ABD1Q167"/>
<keyword evidence="2" id="KW-0732">Signal</keyword>
<protein>
    <submittedName>
        <fullName evidence="3">Pumilio2</fullName>
    </submittedName>
</protein>
<evidence type="ECO:0000313" key="4">
    <source>
        <dbReference type="Proteomes" id="UP001604336"/>
    </source>
</evidence>
<evidence type="ECO:0000256" key="1">
    <source>
        <dbReference type="SAM" id="MobiDB-lite"/>
    </source>
</evidence>
<accession>A0ABD1Q167</accession>